<keyword evidence="4 8" id="KW-0547">Nucleotide-binding</keyword>
<dbReference type="PANTHER" id="PTHR30580:SF0">
    <property type="entry name" value="PRIMOSOMAL PROTEIN N"/>
    <property type="match status" value="1"/>
</dbReference>
<feature type="binding site" evidence="8">
    <location>
        <position position="421"/>
    </location>
    <ligand>
        <name>Zn(2+)</name>
        <dbReference type="ChEBI" id="CHEBI:29105"/>
        <label>2</label>
    </ligand>
</feature>
<dbReference type="SUPFAM" id="SSF52540">
    <property type="entry name" value="P-loop containing nucleoside triphosphate hydrolases"/>
    <property type="match status" value="1"/>
</dbReference>
<dbReference type="HAMAP" id="MF_00983">
    <property type="entry name" value="PriA"/>
    <property type="match status" value="1"/>
</dbReference>
<gene>
    <name evidence="8" type="primary">priA</name>
    <name evidence="11" type="ORF">IEQ44_00210</name>
</gene>
<dbReference type="InterPro" id="IPR027417">
    <property type="entry name" value="P-loop_NTPase"/>
</dbReference>
<dbReference type="InterPro" id="IPR005259">
    <property type="entry name" value="PriA"/>
</dbReference>
<feature type="binding site" evidence="8">
    <location>
        <position position="415"/>
    </location>
    <ligand>
        <name>Zn(2+)</name>
        <dbReference type="ChEBI" id="CHEBI:29105"/>
        <label>1</label>
    </ligand>
</feature>
<dbReference type="Proteomes" id="UP000756387">
    <property type="component" value="Unassembled WGS sequence"/>
</dbReference>
<protein>
    <recommendedName>
        <fullName evidence="8">Probable replication restart protein PriA</fullName>
    </recommendedName>
    <alternativeName>
        <fullName evidence="8">Putative ATP-dependent DNA helicase PriA</fullName>
    </alternativeName>
</protein>
<comment type="caution">
    <text evidence="8">As this protein does not have any detectable helicase domains, it probably does not have helicase activity.</text>
</comment>
<feature type="domain" description="Primosomal protein N' 3' DNA-binding" evidence="10">
    <location>
        <begin position="48"/>
        <end position="147"/>
    </location>
</feature>
<accession>A0ABR9RNB9</accession>
<evidence type="ECO:0000256" key="5">
    <source>
        <dbReference type="ARBA" id="ARBA00022833"/>
    </source>
</evidence>
<dbReference type="RefSeq" id="WP_193636417.1">
    <property type="nucleotide sequence ID" value="NZ_JADCSA010000001.1"/>
</dbReference>
<keyword evidence="12" id="KW-1185">Reference proteome</keyword>
<evidence type="ECO:0000256" key="9">
    <source>
        <dbReference type="SAM" id="MobiDB-lite"/>
    </source>
</evidence>
<evidence type="ECO:0000256" key="8">
    <source>
        <dbReference type="HAMAP-Rule" id="MF_00983"/>
    </source>
</evidence>
<evidence type="ECO:0000256" key="2">
    <source>
        <dbReference type="ARBA" id="ARBA00022705"/>
    </source>
</evidence>
<evidence type="ECO:0000256" key="3">
    <source>
        <dbReference type="ARBA" id="ARBA00022723"/>
    </source>
</evidence>
<dbReference type="Pfam" id="PF17764">
    <property type="entry name" value="PriA_3primeBD"/>
    <property type="match status" value="1"/>
</dbReference>
<dbReference type="Gene3D" id="3.40.1440.60">
    <property type="entry name" value="PriA, 3(prime) DNA-binding domain"/>
    <property type="match status" value="1"/>
</dbReference>
<feature type="binding site" evidence="8">
    <location>
        <position position="439"/>
    </location>
    <ligand>
        <name>Zn(2+)</name>
        <dbReference type="ChEBI" id="CHEBI:29105"/>
        <label>2</label>
    </ligand>
</feature>
<feature type="compositionally biased region" description="Basic and acidic residues" evidence="9">
    <location>
        <begin position="26"/>
        <end position="38"/>
    </location>
</feature>
<dbReference type="PANTHER" id="PTHR30580">
    <property type="entry name" value="PRIMOSOMAL PROTEIN N"/>
    <property type="match status" value="1"/>
</dbReference>
<feature type="region of interest" description="Disordered" evidence="9">
    <location>
        <begin position="21"/>
        <end position="41"/>
    </location>
</feature>
<evidence type="ECO:0000313" key="11">
    <source>
        <dbReference type="EMBL" id="MBE7323071.1"/>
    </source>
</evidence>
<feature type="binding site" evidence="8">
    <location>
        <position position="454"/>
    </location>
    <ligand>
        <name>Zn(2+)</name>
        <dbReference type="ChEBI" id="CHEBI:29105"/>
        <label>1</label>
    </ligand>
</feature>
<feature type="binding site" evidence="8">
    <location>
        <position position="424"/>
    </location>
    <ligand>
        <name>Zn(2+)</name>
        <dbReference type="ChEBI" id="CHEBI:29105"/>
        <label>2</label>
    </ligand>
</feature>
<keyword evidence="2 8" id="KW-0235">DNA replication</keyword>
<keyword evidence="5 8" id="KW-0862">Zinc</keyword>
<comment type="similarity">
    <text evidence="8">Belongs to the helicase family. PriA subfamily.</text>
</comment>
<evidence type="ECO:0000313" key="12">
    <source>
        <dbReference type="Proteomes" id="UP000756387"/>
    </source>
</evidence>
<proteinExistence type="inferred from homology"/>
<reference evidence="11 12" key="1">
    <citation type="submission" date="2020-10" db="EMBL/GenBank/DDBJ databases">
        <title>Nocardioides sp. isolated from sludge.</title>
        <authorList>
            <person name="Zhang X."/>
        </authorList>
    </citation>
    <scope>NUCLEOTIDE SEQUENCE [LARGE SCALE GENOMIC DNA]</scope>
    <source>
        <strain evidence="11 12">Y6</strain>
    </source>
</reference>
<organism evidence="11 12">
    <name type="scientific">Nocardioides malaquae</name>
    <dbReference type="NCBI Taxonomy" id="2773426"/>
    <lineage>
        <taxon>Bacteria</taxon>
        <taxon>Bacillati</taxon>
        <taxon>Actinomycetota</taxon>
        <taxon>Actinomycetes</taxon>
        <taxon>Propionibacteriales</taxon>
        <taxon>Nocardioidaceae</taxon>
        <taxon>Nocardioides</taxon>
    </lineage>
</organism>
<comment type="cofactor">
    <cofactor evidence="8">
        <name>Zn(2+)</name>
        <dbReference type="ChEBI" id="CHEBI:29105"/>
    </cofactor>
    <text evidence="8">Binds 2 zinc ions per subunit.</text>
</comment>
<evidence type="ECO:0000256" key="1">
    <source>
        <dbReference type="ARBA" id="ARBA00022515"/>
    </source>
</evidence>
<comment type="caution">
    <text evidence="11">The sequence shown here is derived from an EMBL/GenBank/DDBJ whole genome shotgun (WGS) entry which is preliminary data.</text>
</comment>
<keyword evidence="1 8" id="KW-0639">Primosome</keyword>
<evidence type="ECO:0000256" key="6">
    <source>
        <dbReference type="ARBA" id="ARBA00022840"/>
    </source>
</evidence>
<keyword evidence="3 8" id="KW-0479">Metal-binding</keyword>
<comment type="function">
    <text evidence="8">Initiates the restart of stalled replication forks, which reloads the replicative helicase on sites other than the origin of replication. Recognizes and binds to abandoned replication forks and remodels them to uncover a helicase loading site. Promotes assembly of the primosome at these replication forks.</text>
</comment>
<sequence length="679" mass="72047">MSDTHEAGQLEMLPGLRASVASGRARRGEAEQRRREAEAPAEVDPVARVLVDVPLAHLDRPFDYLVPASMAETALPGVRVKVRFAGQDVDGFVVARAAESDHPGRLSPLRRVISPERVLTPAVERLTGLVAARYAGARADVLRLAVPPRHASVEKAPPAQAVPGSPPDPDAAARLWRGHDGAEGFLARLADGGNPRAVWQCLPGVDWTELVAQAVAMAVASGRGAVVCAPDHRDVTRLGAALDRVLGSGQHVVLTADQGPAKRYAAFLAALRGTVKVVVGTRSAAFAPVRDLGLVVIWDDGDDLHGEPRAPYPHTREVLLTRAEVEGTAALVGGLARTVEGEYLVRTDWARPLTPPRAAVRQQLRVDVVSDGEQARGARVPGPAVKLVRQALQEGPVLVQTPRAGYVPHLACDRCRTPARCRACRGPLRLVAPTSPPSCGWCGAEAPDWACAECGGRGLRAPVLGRDRTAEELGRMFPGHVVRTSGGDRVLAEVGEDADLVVATPGAEPVARRGFAAVLLLDTWLGPGRPELRSDEEVVRRWLNASALVRPGGRVVAVGDPASALLQTVVRWDPAGFAARELEERAGAHLSPAVRMATVTGAPEAVEEALALVEMPEVVEVLGPVPVEGRGEDPDEVRMVLRVPRHSGPALSGALLAMQRLRSARRLAAVRVQVDPHVL</sequence>
<name>A0ABR9RNB9_9ACTN</name>
<evidence type="ECO:0000259" key="10">
    <source>
        <dbReference type="Pfam" id="PF17764"/>
    </source>
</evidence>
<comment type="subunit">
    <text evidence="8">Component of the replication restart primosome.</text>
</comment>
<dbReference type="InterPro" id="IPR042115">
    <property type="entry name" value="PriA_3primeBD_sf"/>
</dbReference>
<dbReference type="InterPro" id="IPR041222">
    <property type="entry name" value="PriA_3primeBD"/>
</dbReference>
<feature type="binding site" evidence="8">
    <location>
        <position position="451"/>
    </location>
    <ligand>
        <name>Zn(2+)</name>
        <dbReference type="ChEBI" id="CHEBI:29105"/>
        <label>1</label>
    </ligand>
</feature>
<dbReference type="Gene3D" id="3.40.50.300">
    <property type="entry name" value="P-loop containing nucleotide triphosphate hydrolases"/>
    <property type="match status" value="1"/>
</dbReference>
<feature type="binding site" evidence="8">
    <location>
        <position position="442"/>
    </location>
    <ligand>
        <name>Zn(2+)</name>
        <dbReference type="ChEBI" id="CHEBI:29105"/>
        <label>2</label>
    </ligand>
</feature>
<dbReference type="EMBL" id="JADCSA010000001">
    <property type="protein sequence ID" value="MBE7323071.1"/>
    <property type="molecule type" value="Genomic_DNA"/>
</dbReference>
<keyword evidence="6 8" id="KW-0067">ATP-binding</keyword>
<evidence type="ECO:0000256" key="4">
    <source>
        <dbReference type="ARBA" id="ARBA00022741"/>
    </source>
</evidence>
<evidence type="ECO:0000256" key="7">
    <source>
        <dbReference type="ARBA" id="ARBA00023125"/>
    </source>
</evidence>
<feature type="binding site" evidence="8">
    <location>
        <position position="412"/>
    </location>
    <ligand>
        <name>Zn(2+)</name>
        <dbReference type="ChEBI" id="CHEBI:29105"/>
        <label>1</label>
    </ligand>
</feature>
<keyword evidence="7 8" id="KW-0238">DNA-binding</keyword>